<comment type="caution">
    <text evidence="8">The sequence shown here is derived from an EMBL/GenBank/DDBJ whole genome shotgun (WGS) entry which is preliminary data.</text>
</comment>
<dbReference type="EMBL" id="JACJII010000001">
    <property type="protein sequence ID" value="MBA9007673.1"/>
    <property type="molecule type" value="Genomic_DNA"/>
</dbReference>
<evidence type="ECO:0000256" key="4">
    <source>
        <dbReference type="ARBA" id="ARBA00022989"/>
    </source>
</evidence>
<keyword evidence="9" id="KW-1185">Reference proteome</keyword>
<dbReference type="AlphaFoldDB" id="A0A7W3N510"/>
<gene>
    <name evidence="8" type="ORF">HNR21_006555</name>
</gene>
<proteinExistence type="predicted"/>
<dbReference type="NCBIfam" id="TIGR03954">
    <property type="entry name" value="integ_memb_HG"/>
    <property type="match status" value="1"/>
</dbReference>
<name>A0A7W3N510_9ACTN</name>
<accession>A0A7W3N510</accession>
<dbReference type="Proteomes" id="UP000539313">
    <property type="component" value="Unassembled WGS sequence"/>
</dbReference>
<dbReference type="RefSeq" id="WP_312881484.1">
    <property type="nucleotide sequence ID" value="NZ_JACJII010000001.1"/>
</dbReference>
<organism evidence="8 9">
    <name type="scientific">Thermomonospora cellulosilytica</name>
    <dbReference type="NCBI Taxonomy" id="1411118"/>
    <lineage>
        <taxon>Bacteria</taxon>
        <taxon>Bacillati</taxon>
        <taxon>Actinomycetota</taxon>
        <taxon>Actinomycetes</taxon>
        <taxon>Streptosporangiales</taxon>
        <taxon>Thermomonosporaceae</taxon>
        <taxon>Thermomonospora</taxon>
    </lineage>
</organism>
<evidence type="ECO:0000256" key="6">
    <source>
        <dbReference type="SAM" id="Phobius"/>
    </source>
</evidence>
<keyword evidence="3 6" id="KW-0812">Transmembrane</keyword>
<keyword evidence="5 6" id="KW-0472">Membrane</keyword>
<evidence type="ECO:0000313" key="9">
    <source>
        <dbReference type="Proteomes" id="UP000539313"/>
    </source>
</evidence>
<evidence type="ECO:0000313" key="8">
    <source>
        <dbReference type="EMBL" id="MBA9007673.1"/>
    </source>
</evidence>
<evidence type="ECO:0000256" key="1">
    <source>
        <dbReference type="ARBA" id="ARBA00004651"/>
    </source>
</evidence>
<dbReference type="InterPro" id="IPR023845">
    <property type="entry name" value="DUF3817_TM"/>
</dbReference>
<evidence type="ECO:0000256" key="3">
    <source>
        <dbReference type="ARBA" id="ARBA00022692"/>
    </source>
</evidence>
<reference evidence="8 9" key="1">
    <citation type="submission" date="2020-08" db="EMBL/GenBank/DDBJ databases">
        <title>Sequencing the genomes of 1000 actinobacteria strains.</title>
        <authorList>
            <person name="Klenk H.-P."/>
        </authorList>
    </citation>
    <scope>NUCLEOTIDE SEQUENCE [LARGE SCALE GENOMIC DNA]</scope>
    <source>
        <strain evidence="8 9">DSM 45823</strain>
    </source>
</reference>
<keyword evidence="2" id="KW-1003">Cell membrane</keyword>
<evidence type="ECO:0000256" key="2">
    <source>
        <dbReference type="ARBA" id="ARBA00022475"/>
    </source>
</evidence>
<dbReference type="PANTHER" id="PTHR40077">
    <property type="entry name" value="MEMBRANE PROTEIN-RELATED"/>
    <property type="match status" value="1"/>
</dbReference>
<feature type="domain" description="DUF3817" evidence="7">
    <location>
        <begin position="2"/>
        <end position="87"/>
    </location>
</feature>
<keyword evidence="4 6" id="KW-1133">Transmembrane helix</keyword>
<protein>
    <submittedName>
        <fullName evidence="8">Integral membrane protein</fullName>
    </submittedName>
</protein>
<dbReference type="PANTHER" id="PTHR40077:SF1">
    <property type="entry name" value="MEMBRANE PROTEIN"/>
    <property type="match status" value="1"/>
</dbReference>
<comment type="subcellular location">
    <subcellularLocation>
        <location evidence="1">Cell membrane</location>
        <topology evidence="1">Multi-pass membrane protein</topology>
    </subcellularLocation>
</comment>
<feature type="transmembrane region" description="Helical" evidence="6">
    <location>
        <begin position="32"/>
        <end position="54"/>
    </location>
</feature>
<dbReference type="GO" id="GO:0005886">
    <property type="term" value="C:plasma membrane"/>
    <property type="evidence" value="ECO:0007669"/>
    <property type="project" value="UniProtKB-SubCell"/>
</dbReference>
<dbReference type="Pfam" id="PF12823">
    <property type="entry name" value="DUF3817"/>
    <property type="match status" value="1"/>
</dbReference>
<evidence type="ECO:0000259" key="7">
    <source>
        <dbReference type="Pfam" id="PF12823"/>
    </source>
</evidence>
<sequence>MRVFRVVSLLEATSFLLLLVSSVVKRTHEFELGVTVLGPIHGVLFLAYVGLAFLARPQTRWTNGRMVLGLIAAVLPVAPYFVERRWLRPVEGGRPAAQEV</sequence>
<evidence type="ECO:0000256" key="5">
    <source>
        <dbReference type="ARBA" id="ARBA00023136"/>
    </source>
</evidence>